<name>A0A6P5SBM7_PRUAV</name>
<reference evidence="2" key="1">
    <citation type="submission" date="2025-08" db="UniProtKB">
        <authorList>
            <consortium name="RefSeq"/>
        </authorList>
    </citation>
    <scope>IDENTIFICATION</scope>
</reference>
<proteinExistence type="predicted"/>
<dbReference type="RefSeq" id="XP_021813304.1">
    <property type="nucleotide sequence ID" value="XM_021957612.1"/>
</dbReference>
<keyword evidence="1" id="KW-1185">Reference proteome</keyword>
<dbReference type="Proteomes" id="UP000515124">
    <property type="component" value="Unplaced"/>
</dbReference>
<evidence type="ECO:0000313" key="2">
    <source>
        <dbReference type="RefSeq" id="XP_021813304.1"/>
    </source>
</evidence>
<protein>
    <submittedName>
        <fullName evidence="2">Uncharacterized protein LOC110756206</fullName>
    </submittedName>
</protein>
<organism evidence="1 2">
    <name type="scientific">Prunus avium</name>
    <name type="common">Cherry</name>
    <name type="synonym">Cerasus avium</name>
    <dbReference type="NCBI Taxonomy" id="42229"/>
    <lineage>
        <taxon>Eukaryota</taxon>
        <taxon>Viridiplantae</taxon>
        <taxon>Streptophyta</taxon>
        <taxon>Embryophyta</taxon>
        <taxon>Tracheophyta</taxon>
        <taxon>Spermatophyta</taxon>
        <taxon>Magnoliopsida</taxon>
        <taxon>eudicotyledons</taxon>
        <taxon>Gunneridae</taxon>
        <taxon>Pentapetalae</taxon>
        <taxon>rosids</taxon>
        <taxon>fabids</taxon>
        <taxon>Rosales</taxon>
        <taxon>Rosaceae</taxon>
        <taxon>Amygdaloideae</taxon>
        <taxon>Amygdaleae</taxon>
        <taxon>Prunus</taxon>
    </lineage>
</organism>
<evidence type="ECO:0000313" key="1">
    <source>
        <dbReference type="Proteomes" id="UP000515124"/>
    </source>
</evidence>
<dbReference type="KEGG" id="pavi:110756206"/>
<gene>
    <name evidence="2" type="primary">LOC110756206</name>
</gene>
<dbReference type="GeneID" id="110756206"/>
<dbReference type="AlphaFoldDB" id="A0A6P5SBM7"/>
<sequence>MTENQMIPKPNNRKLPRKNEKDTGVFCRYNQYNGHDTESCIALRKIIERLINEGKLDQHLSTKMASDQPPNRQIKMISGGAPIAEASNRSIKNYIRAIRHPQILSVAGGRNDKIRRIGWEPITFSKEEERGIIFPHSDPMIIRADISDFDVGRILIDTSSSVNVLFADAFNALGIDPQHLNKDITPF</sequence>
<accession>A0A6P5SBM7</accession>
<dbReference type="PANTHER" id="PTHR33240:SF15">
    <property type="entry name" value="GAG-PRO-LIKE PROTEIN"/>
    <property type="match status" value="1"/>
</dbReference>
<dbReference type="PANTHER" id="PTHR33240">
    <property type="entry name" value="OS08G0508500 PROTEIN"/>
    <property type="match status" value="1"/>
</dbReference>